<protein>
    <submittedName>
        <fullName evidence="1">LeuS</fullName>
    </submittedName>
</protein>
<evidence type="ECO:0000313" key="2">
    <source>
        <dbReference type="Proteomes" id="UP001431209"/>
    </source>
</evidence>
<keyword evidence="2" id="KW-1185">Reference proteome</keyword>
<gene>
    <name evidence="1" type="ORF">AKO1_007431</name>
</gene>
<name>A0AAW2YR69_9EUKA</name>
<organism evidence="1 2">
    <name type="scientific">Acrasis kona</name>
    <dbReference type="NCBI Taxonomy" id="1008807"/>
    <lineage>
        <taxon>Eukaryota</taxon>
        <taxon>Discoba</taxon>
        <taxon>Heterolobosea</taxon>
        <taxon>Tetramitia</taxon>
        <taxon>Eutetramitia</taxon>
        <taxon>Acrasidae</taxon>
        <taxon>Acrasis</taxon>
    </lineage>
</organism>
<evidence type="ECO:0000313" key="1">
    <source>
        <dbReference type="EMBL" id="KAL0479852.1"/>
    </source>
</evidence>
<dbReference type="EMBL" id="JAOPGA020000603">
    <property type="protein sequence ID" value="KAL0479852.1"/>
    <property type="molecule type" value="Genomic_DNA"/>
</dbReference>
<sequence>MRHLYTCLVHLIVRSRAYKNDPEFDAIVKNILAQYDNTEIYKVKDYVLKTNLENIIFDYHEQMNTTSRISKKKSILPDVSLYNIGHYVNIVFCIPAYVLTRYYCRMFRKGLNGPVRLMNHSLPAAYSALKLCLAISGWEFTSEMIKQHLFFDKAEPIDRKFVPLVLMLRYAPEVLLLAYSNLSNPFLILPYLIVIKGFISLTQFHLGSHLIGYEDKKSLTII</sequence>
<dbReference type="Proteomes" id="UP001431209">
    <property type="component" value="Unassembled WGS sequence"/>
</dbReference>
<reference evidence="1 2" key="1">
    <citation type="submission" date="2024-03" db="EMBL/GenBank/DDBJ databases">
        <title>The Acrasis kona genome and developmental transcriptomes reveal deep origins of eukaryotic multicellular pathways.</title>
        <authorList>
            <person name="Sheikh S."/>
            <person name="Fu C.-J."/>
            <person name="Brown M.W."/>
            <person name="Baldauf S.L."/>
        </authorList>
    </citation>
    <scope>NUCLEOTIDE SEQUENCE [LARGE SCALE GENOMIC DNA]</scope>
    <source>
        <strain evidence="1 2">ATCC MYA-3509</strain>
    </source>
</reference>
<accession>A0AAW2YR69</accession>
<comment type="caution">
    <text evidence="1">The sequence shown here is derived from an EMBL/GenBank/DDBJ whole genome shotgun (WGS) entry which is preliminary data.</text>
</comment>
<dbReference type="AlphaFoldDB" id="A0AAW2YR69"/>
<proteinExistence type="predicted"/>